<feature type="coiled-coil region" evidence="5">
    <location>
        <begin position="206"/>
        <end position="233"/>
    </location>
</feature>
<dbReference type="InterPro" id="IPR017455">
    <property type="entry name" value="Znf_FYVE-rel"/>
</dbReference>
<dbReference type="InterPro" id="IPR000306">
    <property type="entry name" value="Znf_FYVE"/>
</dbReference>
<dbReference type="OrthoDB" id="79940at2759"/>
<dbReference type="SUPFAM" id="SSF103652">
    <property type="entry name" value="G protein-binding domain"/>
    <property type="match status" value="1"/>
</dbReference>
<keyword evidence="1" id="KW-0479">Metal-binding</keyword>
<dbReference type="InterPro" id="IPR013083">
    <property type="entry name" value="Znf_RING/FYVE/PHD"/>
</dbReference>
<dbReference type="Gene3D" id="1.20.5.730">
    <property type="entry name" value="Single helix bin"/>
    <property type="match status" value="1"/>
</dbReference>
<reference evidence="7 8" key="2">
    <citation type="submission" date="2018-11" db="EMBL/GenBank/DDBJ databases">
        <authorList>
            <consortium name="Pathogen Informatics"/>
        </authorList>
    </citation>
    <scope>NUCLEOTIDE SEQUENCE [LARGE SCALE GENOMIC DNA]</scope>
</reference>
<feature type="coiled-coil region" evidence="5">
    <location>
        <begin position="291"/>
        <end position="381"/>
    </location>
</feature>
<dbReference type="InterPro" id="IPR015390">
    <property type="entry name" value="Rabaptin_Rab5-bd_dom"/>
</dbReference>
<dbReference type="Pfam" id="PF01363">
    <property type="entry name" value="FYVE"/>
    <property type="match status" value="1"/>
</dbReference>
<sequence>MQKLNSNMEGSDVTINHNELVNEREDGNLALLAEVFTEQSEKKTDTENENDRLSDSTALVQNDTNDKIAAVSMDHQNTCRITEEESGTASKHISAINSIIKNTSLDSVYEEVINTPSCEMCHNYEVNLTKMQDTERNLREQLSAALHLVDRYQTELSGERLYRRELEIKTTTLCADNEKEVNIAKSENDECAKQLHIVDEKCEKLIREQRTSISRLKERLRMLNKDLINLSTRYQKLLGINRKCASEMQAQTIELPQDVDQLQFLCLQLREELIETRAAKEHAEVMLRDEIATLEVQRKEDEIEKRRIEHAYNEKVNGVNQELGFAWSQLNSMKDASSKVEEMDKQMAEYREVIEDLEKQLQAVQKERADLELTIASYKQNVRMSYLRFSGKFFESFRCSTLQQELDTSEAVQKDFVKLSQSLQIELEKIRQAEQEVRWQFDEDVQACNQCHSNFVKNRSKLHCYHCGKIFCALCLTATVPSGPHRKPARVCQVCHTLLSR</sequence>
<dbReference type="SMART" id="SM00064">
    <property type="entry name" value="FYVE"/>
    <property type="match status" value="1"/>
</dbReference>
<evidence type="ECO:0000313" key="7">
    <source>
        <dbReference type="EMBL" id="VDM98030.1"/>
    </source>
</evidence>
<feature type="domain" description="FYVE-type" evidence="6">
    <location>
        <begin position="442"/>
        <end position="500"/>
    </location>
</feature>
<dbReference type="FunFam" id="1.20.5.730:FF:000005">
    <property type="entry name" value="RABaptiN (Rab effector)"/>
    <property type="match status" value="1"/>
</dbReference>
<dbReference type="GO" id="GO:0008270">
    <property type="term" value="F:zinc ion binding"/>
    <property type="evidence" value="ECO:0007669"/>
    <property type="project" value="UniProtKB-KW"/>
</dbReference>
<dbReference type="STRING" id="103827.A0A0N5CPQ7"/>
<dbReference type="OMA" id="CQNYEVN"/>
<dbReference type="InterPro" id="IPR011011">
    <property type="entry name" value="Znf_FYVE_PHD"/>
</dbReference>
<gene>
    <name evidence="7" type="ORF">TCLT_LOCUS2207</name>
</gene>
<dbReference type="Gene3D" id="3.30.40.10">
    <property type="entry name" value="Zinc/RING finger domain, C3HC4 (zinc finger)"/>
    <property type="match status" value="1"/>
</dbReference>
<organism evidence="9">
    <name type="scientific">Thelazia callipaeda</name>
    <name type="common">Oriental eyeworm</name>
    <name type="synonym">Parasitic nematode</name>
    <dbReference type="NCBI Taxonomy" id="103827"/>
    <lineage>
        <taxon>Eukaryota</taxon>
        <taxon>Metazoa</taxon>
        <taxon>Ecdysozoa</taxon>
        <taxon>Nematoda</taxon>
        <taxon>Chromadorea</taxon>
        <taxon>Rhabditida</taxon>
        <taxon>Spirurina</taxon>
        <taxon>Spiruromorpha</taxon>
        <taxon>Thelazioidea</taxon>
        <taxon>Thelaziidae</taxon>
        <taxon>Thelazia</taxon>
    </lineage>
</organism>
<proteinExistence type="predicted"/>
<dbReference type="Pfam" id="PF09311">
    <property type="entry name" value="Rab5-bind"/>
    <property type="match status" value="1"/>
</dbReference>
<evidence type="ECO:0000256" key="4">
    <source>
        <dbReference type="PROSITE-ProRule" id="PRU00091"/>
    </source>
</evidence>
<evidence type="ECO:0000313" key="8">
    <source>
        <dbReference type="Proteomes" id="UP000276776"/>
    </source>
</evidence>
<evidence type="ECO:0000256" key="3">
    <source>
        <dbReference type="ARBA" id="ARBA00022833"/>
    </source>
</evidence>
<dbReference type="Proteomes" id="UP000276776">
    <property type="component" value="Unassembled WGS sequence"/>
</dbReference>
<dbReference type="PROSITE" id="PS50178">
    <property type="entry name" value="ZF_FYVE"/>
    <property type="match status" value="1"/>
</dbReference>
<dbReference type="WBParaSite" id="TCLT_0000220601-mRNA-1">
    <property type="protein sequence ID" value="TCLT_0000220601-mRNA-1"/>
    <property type="gene ID" value="TCLT_0000220601"/>
</dbReference>
<keyword evidence="8" id="KW-1185">Reference proteome</keyword>
<evidence type="ECO:0000313" key="9">
    <source>
        <dbReference type="WBParaSite" id="TCLT_0000220601-mRNA-1"/>
    </source>
</evidence>
<keyword evidence="3" id="KW-0862">Zinc</keyword>
<accession>A0A0N5CPQ7</accession>
<dbReference type="InterPro" id="IPR003914">
    <property type="entry name" value="Rabaptin"/>
</dbReference>
<dbReference type="CDD" id="cd15739">
    <property type="entry name" value="FYVE_RABE_unchar"/>
    <property type="match status" value="1"/>
</dbReference>
<dbReference type="GO" id="GO:0005096">
    <property type="term" value="F:GTPase activator activity"/>
    <property type="evidence" value="ECO:0007669"/>
    <property type="project" value="InterPro"/>
</dbReference>
<dbReference type="EMBL" id="UYYF01000401">
    <property type="protein sequence ID" value="VDM98030.1"/>
    <property type="molecule type" value="Genomic_DNA"/>
</dbReference>
<dbReference type="AlphaFoldDB" id="A0A0N5CPQ7"/>
<keyword evidence="5" id="KW-0175">Coiled coil</keyword>
<evidence type="ECO:0000259" key="6">
    <source>
        <dbReference type="PROSITE" id="PS50178"/>
    </source>
</evidence>
<evidence type="ECO:0000256" key="1">
    <source>
        <dbReference type="ARBA" id="ARBA00022723"/>
    </source>
</evidence>
<evidence type="ECO:0000256" key="5">
    <source>
        <dbReference type="SAM" id="Coils"/>
    </source>
</evidence>
<reference evidence="9" key="1">
    <citation type="submission" date="2017-02" db="UniProtKB">
        <authorList>
            <consortium name="WormBaseParasite"/>
        </authorList>
    </citation>
    <scope>IDENTIFICATION</scope>
</reference>
<protein>
    <submittedName>
        <fullName evidence="9">FYVE-type domain-containing protein</fullName>
    </submittedName>
</protein>
<dbReference type="PANTHER" id="PTHR31179">
    <property type="entry name" value="RAB GTPASE-BINDING EFFECTOR PROTEIN"/>
    <property type="match status" value="1"/>
</dbReference>
<dbReference type="SUPFAM" id="SSF57903">
    <property type="entry name" value="FYVE/PHD zinc finger"/>
    <property type="match status" value="1"/>
</dbReference>
<name>A0A0N5CPQ7_THECL</name>
<dbReference type="GO" id="GO:0006897">
    <property type="term" value="P:endocytosis"/>
    <property type="evidence" value="ECO:0007669"/>
    <property type="project" value="InterPro"/>
</dbReference>
<evidence type="ECO:0000256" key="2">
    <source>
        <dbReference type="ARBA" id="ARBA00022771"/>
    </source>
</evidence>
<dbReference type="PANTHER" id="PTHR31179:SF7">
    <property type="entry name" value="FYVE-TYPE DOMAIN-CONTAINING PROTEIN"/>
    <property type="match status" value="1"/>
</dbReference>
<keyword evidence="2 4" id="KW-0863">Zinc-finger</keyword>